<dbReference type="GO" id="GO:0005829">
    <property type="term" value="C:cytosol"/>
    <property type="evidence" value="ECO:0007669"/>
    <property type="project" value="TreeGrafter"/>
</dbReference>
<dbReference type="PANTHER" id="PTHR10192">
    <property type="entry name" value="MOLYBDOPTERIN BIOSYNTHESIS PROTEIN"/>
    <property type="match status" value="1"/>
</dbReference>
<dbReference type="GO" id="GO:0006777">
    <property type="term" value="P:Mo-molybdopterin cofactor biosynthetic process"/>
    <property type="evidence" value="ECO:0007669"/>
    <property type="project" value="UniProtKB-UniRule"/>
</dbReference>
<dbReference type="SUPFAM" id="SSF63867">
    <property type="entry name" value="MoeA C-terminal domain-like"/>
    <property type="match status" value="1"/>
</dbReference>
<evidence type="ECO:0000256" key="3">
    <source>
        <dbReference type="ARBA" id="ARBA00010763"/>
    </source>
</evidence>
<dbReference type="Pfam" id="PF00994">
    <property type="entry name" value="MoCF_biosynth"/>
    <property type="match status" value="1"/>
</dbReference>
<dbReference type="InterPro" id="IPR036688">
    <property type="entry name" value="MoeA_C_domain_IV_sf"/>
</dbReference>
<evidence type="ECO:0000259" key="7">
    <source>
        <dbReference type="SMART" id="SM00852"/>
    </source>
</evidence>
<dbReference type="FunFam" id="2.170.190.11:FF:000001">
    <property type="entry name" value="Molybdopterin molybdenumtransferase"/>
    <property type="match status" value="1"/>
</dbReference>
<dbReference type="CDD" id="cd00887">
    <property type="entry name" value="MoeA"/>
    <property type="match status" value="1"/>
</dbReference>
<dbReference type="InterPro" id="IPR005111">
    <property type="entry name" value="MoeA_C_domain_IV"/>
</dbReference>
<protein>
    <recommendedName>
        <fullName evidence="6">Molybdopterin molybdenumtransferase</fullName>
        <ecNumber evidence="6">2.10.1.1</ecNumber>
    </recommendedName>
</protein>
<dbReference type="AlphaFoldDB" id="A0A5B0DVN6"/>
<dbReference type="RefSeq" id="WP_149299496.1">
    <property type="nucleotide sequence ID" value="NZ_VTWH01000002.1"/>
</dbReference>
<evidence type="ECO:0000256" key="5">
    <source>
        <dbReference type="ARBA" id="ARBA00047317"/>
    </source>
</evidence>
<evidence type="ECO:0000256" key="2">
    <source>
        <dbReference type="ARBA" id="ARBA00005046"/>
    </source>
</evidence>
<evidence type="ECO:0000256" key="6">
    <source>
        <dbReference type="RuleBase" id="RU365090"/>
    </source>
</evidence>
<accession>A0A5B0DVN6</accession>
<dbReference type="UniPathway" id="UPA00344"/>
<dbReference type="GO" id="GO:0046872">
    <property type="term" value="F:metal ion binding"/>
    <property type="evidence" value="ECO:0007669"/>
    <property type="project" value="UniProtKB-UniRule"/>
</dbReference>
<dbReference type="SUPFAM" id="SSF63882">
    <property type="entry name" value="MoeA N-terminal region -like"/>
    <property type="match status" value="1"/>
</dbReference>
<comment type="function">
    <text evidence="1 6">Catalyzes the insertion of molybdate into adenylated molybdopterin with the concomitant release of AMP.</text>
</comment>
<dbReference type="Gene3D" id="2.170.190.11">
    <property type="entry name" value="Molybdopterin biosynthesis moea protein, domain 3"/>
    <property type="match status" value="1"/>
</dbReference>
<reference evidence="8 9" key="1">
    <citation type="submission" date="2019-08" db="EMBL/GenBank/DDBJ databases">
        <title>Aureimonas fodiniaquatilis sp. nov., isolated from a coal mine wastewater.</title>
        <authorList>
            <person name="Kim W."/>
        </authorList>
    </citation>
    <scope>NUCLEOTIDE SEQUENCE [LARGE SCALE GENOMIC DNA]</scope>
    <source>
        <strain evidence="8 9">CAU 1482</strain>
    </source>
</reference>
<keyword evidence="6" id="KW-0500">Molybdenum</keyword>
<keyword evidence="9" id="KW-1185">Reference proteome</keyword>
<feature type="domain" description="MoaB/Mog" evidence="7">
    <location>
        <begin position="179"/>
        <end position="318"/>
    </location>
</feature>
<dbReference type="Gene3D" id="3.40.980.10">
    <property type="entry name" value="MoaB/Mog-like domain"/>
    <property type="match status" value="1"/>
</dbReference>
<name>A0A5B0DVN6_9HYPH</name>
<dbReference type="Gene3D" id="3.90.105.10">
    <property type="entry name" value="Molybdopterin biosynthesis moea protein, domain 2"/>
    <property type="match status" value="1"/>
</dbReference>
<keyword evidence="6 8" id="KW-0808">Transferase</keyword>
<dbReference type="OrthoDB" id="9804758at2"/>
<evidence type="ECO:0000313" key="9">
    <source>
        <dbReference type="Proteomes" id="UP000324738"/>
    </source>
</evidence>
<comment type="similarity">
    <text evidence="3 6">Belongs to the MoeA family.</text>
</comment>
<comment type="caution">
    <text evidence="8">The sequence shown here is derived from an EMBL/GenBank/DDBJ whole genome shotgun (WGS) entry which is preliminary data.</text>
</comment>
<comment type="catalytic activity">
    <reaction evidence="5">
        <text>adenylyl-molybdopterin + molybdate = Mo-molybdopterin + AMP + H(+)</text>
        <dbReference type="Rhea" id="RHEA:35047"/>
        <dbReference type="ChEBI" id="CHEBI:15378"/>
        <dbReference type="ChEBI" id="CHEBI:36264"/>
        <dbReference type="ChEBI" id="CHEBI:62727"/>
        <dbReference type="ChEBI" id="CHEBI:71302"/>
        <dbReference type="ChEBI" id="CHEBI:456215"/>
        <dbReference type="EC" id="2.10.1.1"/>
    </reaction>
</comment>
<dbReference type="SUPFAM" id="SSF53218">
    <property type="entry name" value="Molybdenum cofactor biosynthesis proteins"/>
    <property type="match status" value="1"/>
</dbReference>
<comment type="pathway">
    <text evidence="2 6">Cofactor biosynthesis; molybdopterin biosynthesis.</text>
</comment>
<dbReference type="Proteomes" id="UP000324738">
    <property type="component" value="Unassembled WGS sequence"/>
</dbReference>
<dbReference type="InterPro" id="IPR036425">
    <property type="entry name" value="MoaB/Mog-like_dom_sf"/>
</dbReference>
<dbReference type="InterPro" id="IPR001453">
    <property type="entry name" value="MoaB/Mog_dom"/>
</dbReference>
<proteinExistence type="inferred from homology"/>
<sequence length="403" mass="41673">MSLLPFEAALERLLAGASAIQRTESLPLRQASGRILAADLPALRTHPPFNSSAMDGYALRAEDAKAGKILQIAGVSAAGGAQLPELPQGQCIRIFTGAPVPQAADTVLIQENTELLQEQNAIRVVASAEPNQNIRPTGGDFAKGQRLLMAGNRLSAGAIALAASGGHDQLTVLAKPVVAILATGDELVQPGGITSASQIIASNSYGIAALVEANGGTVLDLGICGDTLEAAGDKIDLAILNKADILVTIGGASVGDRDLVAPALQSRGVVLDFWKIAMRPGKPFMAGSRGAMRCLGLPGNPASAMVTATVFLRPLLRRMAGLPLQPLQAGKLAKDVGQGGLRAEFMRARLLEPQDGGPPLVEPLARQDSSLLSIYAAANALLLRPVNAPPGKADDNCLFFHLD</sequence>
<dbReference type="InterPro" id="IPR005110">
    <property type="entry name" value="MoeA_linker/N"/>
</dbReference>
<evidence type="ECO:0000256" key="4">
    <source>
        <dbReference type="ARBA" id="ARBA00023150"/>
    </source>
</evidence>
<dbReference type="EC" id="2.10.1.1" evidence="6"/>
<dbReference type="PANTHER" id="PTHR10192:SF5">
    <property type="entry name" value="GEPHYRIN"/>
    <property type="match status" value="1"/>
</dbReference>
<dbReference type="Pfam" id="PF03453">
    <property type="entry name" value="MoeA_N"/>
    <property type="match status" value="1"/>
</dbReference>
<dbReference type="Gene3D" id="2.40.340.10">
    <property type="entry name" value="MoeA, C-terminal, domain IV"/>
    <property type="match status" value="1"/>
</dbReference>
<dbReference type="Pfam" id="PF03454">
    <property type="entry name" value="MoeA_C"/>
    <property type="match status" value="1"/>
</dbReference>
<keyword evidence="4 6" id="KW-0501">Molybdenum cofactor biosynthesis</keyword>
<evidence type="ECO:0000313" key="8">
    <source>
        <dbReference type="EMBL" id="KAA0970483.1"/>
    </source>
</evidence>
<evidence type="ECO:0000256" key="1">
    <source>
        <dbReference type="ARBA" id="ARBA00002901"/>
    </source>
</evidence>
<dbReference type="SMART" id="SM00852">
    <property type="entry name" value="MoCF_biosynth"/>
    <property type="match status" value="1"/>
</dbReference>
<dbReference type="InterPro" id="IPR038987">
    <property type="entry name" value="MoeA-like"/>
</dbReference>
<keyword evidence="6" id="KW-0460">Magnesium</keyword>
<comment type="cofactor">
    <cofactor evidence="6">
        <name>Mg(2+)</name>
        <dbReference type="ChEBI" id="CHEBI:18420"/>
    </cofactor>
</comment>
<dbReference type="InterPro" id="IPR036135">
    <property type="entry name" value="MoeA_linker/N_sf"/>
</dbReference>
<dbReference type="GO" id="GO:0061599">
    <property type="term" value="F:molybdopterin molybdotransferase activity"/>
    <property type="evidence" value="ECO:0007669"/>
    <property type="project" value="UniProtKB-UniRule"/>
</dbReference>
<keyword evidence="6" id="KW-0479">Metal-binding</keyword>
<dbReference type="EMBL" id="VTWH01000002">
    <property type="protein sequence ID" value="KAA0970483.1"/>
    <property type="molecule type" value="Genomic_DNA"/>
</dbReference>
<gene>
    <name evidence="8" type="ORF">FPY71_08200</name>
</gene>
<organism evidence="8 9">
    <name type="scientific">Aureimonas fodinaquatilis</name>
    <dbReference type="NCBI Taxonomy" id="2565783"/>
    <lineage>
        <taxon>Bacteria</taxon>
        <taxon>Pseudomonadati</taxon>
        <taxon>Pseudomonadota</taxon>
        <taxon>Alphaproteobacteria</taxon>
        <taxon>Hyphomicrobiales</taxon>
        <taxon>Aurantimonadaceae</taxon>
        <taxon>Aureimonas</taxon>
    </lineage>
</organism>